<dbReference type="EMBL" id="BOML01000013">
    <property type="protein sequence ID" value="GIE00051.1"/>
    <property type="molecule type" value="Genomic_DNA"/>
</dbReference>
<dbReference type="Proteomes" id="UP000637628">
    <property type="component" value="Unassembled WGS sequence"/>
</dbReference>
<evidence type="ECO:0000256" key="1">
    <source>
        <dbReference type="SAM" id="SignalP"/>
    </source>
</evidence>
<evidence type="ECO:0000313" key="3">
    <source>
        <dbReference type="Proteomes" id="UP000637628"/>
    </source>
</evidence>
<feature type="signal peptide" evidence="1">
    <location>
        <begin position="1"/>
        <end position="19"/>
    </location>
</feature>
<name>A0ABQ3YR82_9ACTN</name>
<accession>A0ABQ3YR82</accession>
<gene>
    <name evidence="2" type="ORF">Adu01nite_14010</name>
</gene>
<organism evidence="2 3">
    <name type="scientific">Paractinoplanes durhamensis</name>
    <dbReference type="NCBI Taxonomy" id="113563"/>
    <lineage>
        <taxon>Bacteria</taxon>
        <taxon>Bacillati</taxon>
        <taxon>Actinomycetota</taxon>
        <taxon>Actinomycetes</taxon>
        <taxon>Micromonosporales</taxon>
        <taxon>Micromonosporaceae</taxon>
        <taxon>Paractinoplanes</taxon>
    </lineage>
</organism>
<evidence type="ECO:0000313" key="2">
    <source>
        <dbReference type="EMBL" id="GIE00051.1"/>
    </source>
</evidence>
<keyword evidence="3" id="KW-1185">Reference proteome</keyword>
<sequence>MTARTTIVTGTLLGLAMLAAGCGGGGGGGGAADRSAGAPVVQARWESCAADGPRDTAGLGGSTDALTLLRLDDSFAPVAAVICRTAPFKRPGGGEDLTAEEVRAGDVTALLPTLRLPDEEPTAGACTADLVLVPWLVLLDADGRWIRPGVPVDSCSKPRREFRDAVAQLKTETVAKRTLQNVESDEAATAGCSQQWADMLWVIGQNGAGNADPHALAADDAAASLCVYRVPASEQGSDKPAGDFVSGGKLAPATWVALKRELAGAAPAGPCTTPASRFAVVHTPAGEIYVEADGCKRAMIGDARLVRTTPEVAALLF</sequence>
<reference evidence="2 3" key="1">
    <citation type="submission" date="2021-01" db="EMBL/GenBank/DDBJ databases">
        <title>Whole genome shotgun sequence of Actinoplanes durhamensis NBRC 14914.</title>
        <authorList>
            <person name="Komaki H."/>
            <person name="Tamura T."/>
        </authorList>
    </citation>
    <scope>NUCLEOTIDE SEQUENCE [LARGE SCALE GENOMIC DNA]</scope>
    <source>
        <strain evidence="2 3">NBRC 14914</strain>
    </source>
</reference>
<keyword evidence="1" id="KW-0732">Signal</keyword>
<proteinExistence type="predicted"/>
<comment type="caution">
    <text evidence="2">The sequence shown here is derived from an EMBL/GenBank/DDBJ whole genome shotgun (WGS) entry which is preliminary data.</text>
</comment>
<protein>
    <submittedName>
        <fullName evidence="2">Uncharacterized protein</fullName>
    </submittedName>
</protein>
<dbReference type="PROSITE" id="PS51257">
    <property type="entry name" value="PROKAR_LIPOPROTEIN"/>
    <property type="match status" value="1"/>
</dbReference>
<dbReference type="RefSeq" id="WP_203725704.1">
    <property type="nucleotide sequence ID" value="NZ_BAAATX010000002.1"/>
</dbReference>
<feature type="chain" id="PRO_5046809437" evidence="1">
    <location>
        <begin position="20"/>
        <end position="317"/>
    </location>
</feature>